<evidence type="ECO:0000313" key="1">
    <source>
        <dbReference type="EMBL" id="AEH08844.1"/>
    </source>
</evidence>
<dbReference type="eggNOG" id="ENOG50337UR">
    <property type="taxonomic scope" value="Bacteria"/>
</dbReference>
<accession>F8B198</accession>
<dbReference type="Proteomes" id="UP000001549">
    <property type="component" value="Chromosome"/>
</dbReference>
<sequence>MVQIVRRLFTKRESEVAEEEARARGDYVEYFTEEATSEFRHQVLDLINDLSDELRRNFEKEIGSILVREYGVPFLVGPNLIPEDDFRTFVLKRAKADQIMDIIHITMDLTERSYGSYKAYLTLVRTVSIRLRENKMAYDLVDGQIVRKKSQELHAAVVQPALTLLHGRKRFSEVERQYQDGLKELSEGHWGDAVTDANAAVELALRIVLGYEQGQLPSLLGEARKKGYFGQAQERSLRRAVDGFSALSEIRNSQGDAHGNTTDEATAWLCIHWAGALIVYIVQRDEDLNFSR</sequence>
<evidence type="ECO:0000313" key="2">
    <source>
        <dbReference type="Proteomes" id="UP000001549"/>
    </source>
</evidence>
<dbReference type="EMBL" id="CP002801">
    <property type="protein sequence ID" value="AEH08844.1"/>
    <property type="molecule type" value="Genomic_DNA"/>
</dbReference>
<dbReference type="AlphaFoldDB" id="F8B198"/>
<dbReference type="KEGG" id="fsy:FsymDg_1372"/>
<dbReference type="HOGENOM" id="CLU_952327_0_0_11"/>
<name>F8B198_9ACTN</name>
<keyword evidence="2" id="KW-1185">Reference proteome</keyword>
<reference evidence="1 2" key="1">
    <citation type="submission" date="2011-05" db="EMBL/GenBank/DDBJ databases">
        <title>Complete sequence of chromosome of Frankia symbiont of Datisca glomerata.</title>
        <authorList>
            <consortium name="US DOE Joint Genome Institute"/>
            <person name="Lucas S."/>
            <person name="Han J."/>
            <person name="Lapidus A."/>
            <person name="Cheng J.-F."/>
            <person name="Goodwin L."/>
            <person name="Pitluck S."/>
            <person name="Peters L."/>
            <person name="Mikhailova N."/>
            <person name="Chertkov O."/>
            <person name="Teshima H."/>
            <person name="Han C."/>
            <person name="Tapia R."/>
            <person name="Land M."/>
            <person name="Hauser L."/>
            <person name="Kyrpides N."/>
            <person name="Ivanova N."/>
            <person name="Pagani I."/>
            <person name="Berry A."/>
            <person name="Pawlowski K."/>
            <person name="Persson T."/>
            <person name="Vanden Heuvel B."/>
            <person name="Benson D."/>
            <person name="Woyke T."/>
        </authorList>
    </citation>
    <scope>NUCLEOTIDE SEQUENCE [LARGE SCALE GENOMIC DNA]</scope>
    <source>
        <strain evidence="2">4085684</strain>
    </source>
</reference>
<protein>
    <recommendedName>
        <fullName evidence="3">Abortive infection protein-like C-terminal domain-containing protein</fullName>
    </recommendedName>
</protein>
<proteinExistence type="predicted"/>
<organism evidence="1 2">
    <name type="scientific">Candidatus Protofrankia datiscae</name>
    <dbReference type="NCBI Taxonomy" id="2716812"/>
    <lineage>
        <taxon>Bacteria</taxon>
        <taxon>Bacillati</taxon>
        <taxon>Actinomycetota</taxon>
        <taxon>Actinomycetes</taxon>
        <taxon>Frankiales</taxon>
        <taxon>Frankiaceae</taxon>
        <taxon>Protofrankia</taxon>
    </lineage>
</organism>
<gene>
    <name evidence="1" type="ordered locus">FsymDg_1372</name>
</gene>
<evidence type="ECO:0008006" key="3">
    <source>
        <dbReference type="Google" id="ProtNLM"/>
    </source>
</evidence>